<dbReference type="eggNOG" id="arCOG04649">
    <property type="taxonomic scope" value="Archaea"/>
</dbReference>
<dbReference type="GeneID" id="3702073"/>
<feature type="compositionally biased region" description="Acidic residues" evidence="2">
    <location>
        <begin position="81"/>
        <end position="96"/>
    </location>
</feature>
<dbReference type="EnsemblBacteria" id="CAI50328">
    <property type="protein sequence ID" value="CAI50328"/>
    <property type="gene ID" value="NP_4474A"/>
</dbReference>
<gene>
    <name evidence="3" type="ordered locus">NP_4474A</name>
</gene>
<feature type="coiled-coil region" evidence="1">
    <location>
        <begin position="24"/>
        <end position="65"/>
    </location>
</feature>
<sequence length="105" mass="11287">MGLGGATKKLQKVADMGEELYSKMGELREQILEVRETVQETNQRVAALENRLDQQEAILEALAEAEGIDVDELLTEVAIEEAEPADGDSEAADDAAETIPSADDA</sequence>
<evidence type="ECO:0000313" key="3">
    <source>
        <dbReference type="EMBL" id="CAI50328.1"/>
    </source>
</evidence>
<dbReference type="InterPro" id="IPR043816">
    <property type="entry name" value="DUF5798"/>
</dbReference>
<proteinExistence type="predicted"/>
<dbReference type="RefSeq" id="WP_011323943.1">
    <property type="nucleotide sequence ID" value="NC_007426.1"/>
</dbReference>
<evidence type="ECO:0000256" key="2">
    <source>
        <dbReference type="SAM" id="MobiDB-lite"/>
    </source>
</evidence>
<keyword evidence="4" id="KW-1185">Reference proteome</keyword>
<protein>
    <submittedName>
        <fullName evidence="3">Uncharacterized protein</fullName>
    </submittedName>
</protein>
<organism evidence="3 4">
    <name type="scientific">Natronomonas pharaonis (strain ATCC 35678 / DSM 2160 / CIP 103997 / JCM 8858 / NBRC 14720 / NCIMB 2260 / Gabara)</name>
    <name type="common">Halobacterium pharaonis</name>
    <dbReference type="NCBI Taxonomy" id="348780"/>
    <lineage>
        <taxon>Archaea</taxon>
        <taxon>Methanobacteriati</taxon>
        <taxon>Methanobacteriota</taxon>
        <taxon>Stenosarchaea group</taxon>
        <taxon>Halobacteria</taxon>
        <taxon>Halobacteriales</taxon>
        <taxon>Natronomonadaceae</taxon>
        <taxon>Natronomonas</taxon>
    </lineage>
</organism>
<name>A0A1U7EYK9_NATPD</name>
<dbReference type="HOGENOM" id="CLU_154325_1_0_2"/>
<dbReference type="Pfam" id="PF19111">
    <property type="entry name" value="DUF5798"/>
    <property type="match status" value="1"/>
</dbReference>
<reference evidence="3 4" key="1">
    <citation type="journal article" date="2005" name="Genome Res.">
        <title>Living with two extremes: conclusions from the genome sequence of Natronomonas pharaonis.</title>
        <authorList>
            <person name="Falb M."/>
            <person name="Pfeiffer F."/>
            <person name="Palm P."/>
            <person name="Rodewald K."/>
            <person name="Hickmann V."/>
            <person name="Tittor J."/>
            <person name="Oesterhelt D."/>
        </authorList>
    </citation>
    <scope>NUCLEOTIDE SEQUENCE [LARGE SCALE GENOMIC DNA]</scope>
    <source>
        <strain evidence="4">ATCC 35678 / DSM 2160 / CIP 103997 / JCM 8858 / NBRC 14720 / NCIMB 2260 / Gabara</strain>
    </source>
</reference>
<evidence type="ECO:0000313" key="4">
    <source>
        <dbReference type="Proteomes" id="UP000002698"/>
    </source>
</evidence>
<accession>A0A1U7EYK9</accession>
<dbReference type="KEGG" id="nph:NP_4474A"/>
<dbReference type="Proteomes" id="UP000002698">
    <property type="component" value="Chromosome"/>
</dbReference>
<feature type="region of interest" description="Disordered" evidence="2">
    <location>
        <begin position="81"/>
        <end position="105"/>
    </location>
</feature>
<dbReference type="EMBL" id="CR936257">
    <property type="protein sequence ID" value="CAI50328.1"/>
    <property type="molecule type" value="Genomic_DNA"/>
</dbReference>
<dbReference type="OrthoDB" id="240603at2157"/>
<evidence type="ECO:0000256" key="1">
    <source>
        <dbReference type="SAM" id="Coils"/>
    </source>
</evidence>
<dbReference type="AlphaFoldDB" id="A0A1U7EYK9"/>
<keyword evidence="1" id="KW-0175">Coiled coil</keyword>